<keyword evidence="1 3" id="KW-0413">Isomerase</keyword>
<name>K1Z4Y0_9BACT</name>
<feature type="domain" description="Chorismate mutase" evidence="2">
    <location>
        <begin position="1"/>
        <end position="89"/>
    </location>
</feature>
<dbReference type="InterPro" id="IPR036979">
    <property type="entry name" value="CM_dom_sf"/>
</dbReference>
<gene>
    <name evidence="3" type="primary">pheB</name>
    <name evidence="3" type="ORF">ACD_71C00097G0003</name>
</gene>
<evidence type="ECO:0000256" key="1">
    <source>
        <dbReference type="ARBA" id="ARBA00023235"/>
    </source>
</evidence>
<organism evidence="3">
    <name type="scientific">uncultured bacterium</name>
    <name type="common">gcode 4</name>
    <dbReference type="NCBI Taxonomy" id="1234023"/>
    <lineage>
        <taxon>Bacteria</taxon>
        <taxon>environmental samples</taxon>
    </lineage>
</organism>
<dbReference type="Pfam" id="PF01817">
    <property type="entry name" value="CM_2"/>
    <property type="match status" value="1"/>
</dbReference>
<dbReference type="AlphaFoldDB" id="K1Z4Y0"/>
<protein>
    <submittedName>
        <fullName evidence="3">3-deoxy-7-phosphoheptulonate synthase</fullName>
        <ecNumber evidence="3">2.5.1.54</ecNumber>
        <ecNumber evidence="3">5.4.99.5</ecNumber>
    </submittedName>
</protein>
<reference evidence="3" key="1">
    <citation type="journal article" date="2012" name="Science">
        <title>Fermentation, hydrogen, and sulfur metabolism in multiple uncultivated bacterial phyla.</title>
        <authorList>
            <person name="Wrighton K.C."/>
            <person name="Thomas B.C."/>
            <person name="Sharon I."/>
            <person name="Miller C.S."/>
            <person name="Castelle C.J."/>
            <person name="VerBerkmoes N.C."/>
            <person name="Wilkins M.J."/>
            <person name="Hettich R.L."/>
            <person name="Lipton M.S."/>
            <person name="Williams K.H."/>
            <person name="Long P.E."/>
            <person name="Banfield J.F."/>
        </authorList>
    </citation>
    <scope>NUCLEOTIDE SEQUENCE [LARGE SCALE GENOMIC DNA]</scope>
</reference>
<evidence type="ECO:0000313" key="3">
    <source>
        <dbReference type="EMBL" id="EKD44567.1"/>
    </source>
</evidence>
<dbReference type="SMART" id="SM00830">
    <property type="entry name" value="CM_2"/>
    <property type="match status" value="1"/>
</dbReference>
<comment type="caution">
    <text evidence="3">The sequence shown here is derived from an EMBL/GenBank/DDBJ whole genome shotgun (WGS) entry which is preliminary data.</text>
</comment>
<dbReference type="GO" id="GO:0003849">
    <property type="term" value="F:3-deoxy-7-phosphoheptulonate synthase activity"/>
    <property type="evidence" value="ECO:0007669"/>
    <property type="project" value="UniProtKB-EC"/>
</dbReference>
<dbReference type="EMBL" id="AMFJ01028828">
    <property type="protein sequence ID" value="EKD44567.1"/>
    <property type="molecule type" value="Genomic_DNA"/>
</dbReference>
<dbReference type="Gene3D" id="1.20.59.10">
    <property type="entry name" value="Chorismate mutase"/>
    <property type="match status" value="1"/>
</dbReference>
<dbReference type="GO" id="GO:0004106">
    <property type="term" value="F:chorismate mutase activity"/>
    <property type="evidence" value="ECO:0007669"/>
    <property type="project" value="UniProtKB-EC"/>
</dbReference>
<dbReference type="PANTHER" id="PTHR38041:SF1">
    <property type="entry name" value="CHORISMATE MUTASE"/>
    <property type="match status" value="1"/>
</dbReference>
<dbReference type="PROSITE" id="PS51168">
    <property type="entry name" value="CHORISMATE_MUT_2"/>
    <property type="match status" value="1"/>
</dbReference>
<dbReference type="InterPro" id="IPR051331">
    <property type="entry name" value="Chorismate_mutase-related"/>
</dbReference>
<dbReference type="SUPFAM" id="SSF48600">
    <property type="entry name" value="Chorismate mutase II"/>
    <property type="match status" value="1"/>
</dbReference>
<dbReference type="PANTHER" id="PTHR38041">
    <property type="entry name" value="CHORISMATE MUTASE"/>
    <property type="match status" value="1"/>
</dbReference>
<dbReference type="GO" id="GO:0009697">
    <property type="term" value="P:salicylic acid biosynthetic process"/>
    <property type="evidence" value="ECO:0007669"/>
    <property type="project" value="TreeGrafter"/>
</dbReference>
<dbReference type="InterPro" id="IPR036263">
    <property type="entry name" value="Chorismate_II_sf"/>
</dbReference>
<proteinExistence type="predicted"/>
<dbReference type="EC" id="5.4.99.5" evidence="3"/>
<dbReference type="EC" id="2.5.1.54" evidence="3"/>
<keyword evidence="3" id="KW-0808">Transferase</keyword>
<dbReference type="InterPro" id="IPR002701">
    <property type="entry name" value="CM_II_prokaryot"/>
</dbReference>
<sequence length="89" mass="10544">MNPLTQFREQIDTIDAEIIHLLSQRFEIVRGVGQYKKQNNLPPLQPGRWQEVLESKKQLARENGMNEEFIVDVWNRIHEYALEIEKGII</sequence>
<accession>K1Z4Y0</accession>
<evidence type="ECO:0000259" key="2">
    <source>
        <dbReference type="PROSITE" id="PS51168"/>
    </source>
</evidence>
<dbReference type="GO" id="GO:0046417">
    <property type="term" value="P:chorismate metabolic process"/>
    <property type="evidence" value="ECO:0007669"/>
    <property type="project" value="InterPro"/>
</dbReference>